<evidence type="ECO:0000256" key="2">
    <source>
        <dbReference type="ARBA" id="ARBA00022692"/>
    </source>
</evidence>
<accession>E3RLB9</accession>
<evidence type="ECO:0000256" key="3">
    <source>
        <dbReference type="ARBA" id="ARBA00022989"/>
    </source>
</evidence>
<gene>
    <name evidence="8" type="ORF">PTT_09145</name>
</gene>
<reference evidence="8 9" key="1">
    <citation type="journal article" date="2010" name="Genome Biol.">
        <title>A first genome assembly of the barley fungal pathogen Pyrenophora teres f. teres.</title>
        <authorList>
            <person name="Ellwood S.R."/>
            <person name="Liu Z."/>
            <person name="Syme R.A."/>
            <person name="Lai Z."/>
            <person name="Hane J.K."/>
            <person name="Keiper F."/>
            <person name="Moffat C.S."/>
            <person name="Oliver R.P."/>
            <person name="Friesen T.L."/>
        </authorList>
    </citation>
    <scope>NUCLEOTIDE SEQUENCE [LARGE SCALE GENOMIC DNA]</scope>
    <source>
        <strain evidence="8 9">0-1</strain>
    </source>
</reference>
<feature type="transmembrane region" description="Helical" evidence="6">
    <location>
        <begin position="228"/>
        <end position="255"/>
    </location>
</feature>
<evidence type="ECO:0000256" key="5">
    <source>
        <dbReference type="SAM" id="MobiDB-lite"/>
    </source>
</evidence>
<dbReference type="eggNOG" id="ENOG502SQUP">
    <property type="taxonomic scope" value="Eukaryota"/>
</dbReference>
<proteinExistence type="predicted"/>
<feature type="transmembrane region" description="Helical" evidence="6">
    <location>
        <begin position="196"/>
        <end position="216"/>
    </location>
</feature>
<evidence type="ECO:0000313" key="8">
    <source>
        <dbReference type="EMBL" id="EFQ93501.1"/>
    </source>
</evidence>
<dbReference type="InterPro" id="IPR003807">
    <property type="entry name" value="DUF202"/>
</dbReference>
<dbReference type="Pfam" id="PF02656">
    <property type="entry name" value="DUF202"/>
    <property type="match status" value="1"/>
</dbReference>
<dbReference type="OrthoDB" id="199599at2759"/>
<protein>
    <recommendedName>
        <fullName evidence="7">DUF202 domain-containing protein</fullName>
    </recommendedName>
</protein>
<keyword evidence="4 6" id="KW-0472">Membrane</keyword>
<evidence type="ECO:0000313" key="9">
    <source>
        <dbReference type="Proteomes" id="UP000001067"/>
    </source>
</evidence>
<evidence type="ECO:0000256" key="1">
    <source>
        <dbReference type="ARBA" id="ARBA00004127"/>
    </source>
</evidence>
<dbReference type="EMBL" id="GL533828">
    <property type="protein sequence ID" value="EFQ93501.1"/>
    <property type="molecule type" value="Genomic_DNA"/>
</dbReference>
<feature type="region of interest" description="Disordered" evidence="5">
    <location>
        <begin position="47"/>
        <end position="118"/>
    </location>
</feature>
<dbReference type="AlphaFoldDB" id="E3RLB9"/>
<evidence type="ECO:0000256" key="4">
    <source>
        <dbReference type="ARBA" id="ARBA00023136"/>
    </source>
</evidence>
<evidence type="ECO:0000259" key="7">
    <source>
        <dbReference type="Pfam" id="PF02656"/>
    </source>
</evidence>
<name>E3RLB9_PYRTT</name>
<keyword evidence="3 6" id="KW-1133">Transmembrane helix</keyword>
<feature type="compositionally biased region" description="Polar residues" evidence="5">
    <location>
        <begin position="56"/>
        <end position="74"/>
    </location>
</feature>
<organism evidence="9">
    <name type="scientific">Pyrenophora teres f. teres (strain 0-1)</name>
    <name type="common">Barley net blotch fungus</name>
    <name type="synonym">Drechslera teres f. teres</name>
    <dbReference type="NCBI Taxonomy" id="861557"/>
    <lineage>
        <taxon>Eukaryota</taxon>
        <taxon>Fungi</taxon>
        <taxon>Dikarya</taxon>
        <taxon>Ascomycota</taxon>
        <taxon>Pezizomycotina</taxon>
        <taxon>Dothideomycetes</taxon>
        <taxon>Pleosporomycetidae</taxon>
        <taxon>Pleosporales</taxon>
        <taxon>Pleosporineae</taxon>
        <taxon>Pleosporaceae</taxon>
        <taxon>Pyrenophora</taxon>
    </lineage>
</organism>
<sequence length="274" mass="30273">MSDSTSSRAPPPLDLSPTALHAHARYEPHPDSAEAVRIERQRYAKELGPICRERLSSTPSRVARDSSSADTSPSHAVLARGDSRDTLRRRSSGVDGRASAQPDSATRAEEEEDGENTERKRRWYDGIVKFWTMQISLTIEEGAHRDHLALERTFLAYLRTSLLLAMMGIVVAQLFHLQHSPTPNAHFGFHKIGIPLAVACICMAIVVVLVGAVRFWRLQTKLTQGKALAGGVEVLLILGLVGMLLVGTFGLVLGIDIDKMYTQQVHPELSFPRY</sequence>
<dbReference type="HOGENOM" id="CLU_053359_1_3_1"/>
<dbReference type="KEGG" id="pte:PTT_09145"/>
<dbReference type="Proteomes" id="UP000001067">
    <property type="component" value="Unassembled WGS sequence"/>
</dbReference>
<feature type="compositionally biased region" description="Basic and acidic residues" evidence="5">
    <location>
        <begin position="24"/>
        <end position="34"/>
    </location>
</feature>
<feature type="transmembrane region" description="Helical" evidence="6">
    <location>
        <begin position="154"/>
        <end position="176"/>
    </location>
</feature>
<dbReference type="GO" id="GO:0012505">
    <property type="term" value="C:endomembrane system"/>
    <property type="evidence" value="ECO:0007669"/>
    <property type="project" value="UniProtKB-SubCell"/>
</dbReference>
<keyword evidence="9" id="KW-1185">Reference proteome</keyword>
<comment type="subcellular location">
    <subcellularLocation>
        <location evidence="1">Endomembrane system</location>
        <topology evidence="1">Multi-pass membrane protein</topology>
    </subcellularLocation>
</comment>
<dbReference type="InterPro" id="IPR052053">
    <property type="entry name" value="IM_YidH-like"/>
</dbReference>
<evidence type="ECO:0000256" key="6">
    <source>
        <dbReference type="SAM" id="Phobius"/>
    </source>
</evidence>
<feature type="region of interest" description="Disordered" evidence="5">
    <location>
        <begin position="1"/>
        <end position="34"/>
    </location>
</feature>
<dbReference type="PANTHER" id="PTHR34187:SF1">
    <property type="entry name" value="DUF202 DOMAIN-CONTAINING PROTEIN"/>
    <property type="match status" value="1"/>
</dbReference>
<dbReference type="PANTHER" id="PTHR34187">
    <property type="entry name" value="FGR18P"/>
    <property type="match status" value="1"/>
</dbReference>
<keyword evidence="2 6" id="KW-0812">Transmembrane</keyword>
<feature type="domain" description="DUF202" evidence="7">
    <location>
        <begin position="145"/>
        <end position="220"/>
    </location>
</feature>